<dbReference type="AlphaFoldDB" id="A0A426D6D2"/>
<evidence type="ECO:0000313" key="3">
    <source>
        <dbReference type="Proteomes" id="UP000283633"/>
    </source>
</evidence>
<keyword evidence="1" id="KW-0472">Membrane</keyword>
<comment type="caution">
    <text evidence="2">The sequence shown here is derived from an EMBL/GenBank/DDBJ whole genome shotgun (WGS) entry which is preliminary data.</text>
</comment>
<evidence type="ECO:0000256" key="1">
    <source>
        <dbReference type="SAM" id="Phobius"/>
    </source>
</evidence>
<reference evidence="2 3" key="1">
    <citation type="submission" date="2018-08" db="EMBL/GenBank/DDBJ databases">
        <title>Genome Lactobacillus garii FI11369.</title>
        <authorList>
            <person name="Diaz M."/>
            <person name="Narbad A."/>
        </authorList>
    </citation>
    <scope>NUCLEOTIDE SEQUENCE [LARGE SCALE GENOMIC DNA]</scope>
    <source>
        <strain evidence="2 3">FI11369</strain>
    </source>
</reference>
<feature type="transmembrane region" description="Helical" evidence="1">
    <location>
        <begin position="64"/>
        <end position="84"/>
    </location>
</feature>
<keyword evidence="3" id="KW-1185">Reference proteome</keyword>
<protein>
    <submittedName>
        <fullName evidence="2">Uncharacterized protein</fullName>
    </submittedName>
</protein>
<evidence type="ECO:0000313" key="2">
    <source>
        <dbReference type="EMBL" id="RRK09969.1"/>
    </source>
</evidence>
<keyword evidence="1" id="KW-1133">Transmembrane helix</keyword>
<feature type="non-terminal residue" evidence="2">
    <location>
        <position position="1"/>
    </location>
</feature>
<accession>A0A426D6D2</accession>
<dbReference type="EMBL" id="QWZQ01000033">
    <property type="protein sequence ID" value="RRK09969.1"/>
    <property type="molecule type" value="Genomic_DNA"/>
</dbReference>
<gene>
    <name evidence="2" type="ORF">D1831_09710</name>
</gene>
<name>A0A426D6D2_9LACO</name>
<keyword evidence="1" id="KW-0812">Transmembrane</keyword>
<sequence length="91" mass="10127">TKITYQFHLKKGSDVDIPVLHYGNEKIILNGKKAYAKQSSRGSTLVRGKIGKNVITISEPLSSIFKVLVFSALVGWMFVVFLAVTSNRQKD</sequence>
<organism evidence="2 3">
    <name type="scientific">Lactiplantibacillus garii</name>
    <dbReference type="NCBI Taxonomy" id="2306423"/>
    <lineage>
        <taxon>Bacteria</taxon>
        <taxon>Bacillati</taxon>
        <taxon>Bacillota</taxon>
        <taxon>Bacilli</taxon>
        <taxon>Lactobacillales</taxon>
        <taxon>Lactobacillaceae</taxon>
        <taxon>Lactiplantibacillus</taxon>
    </lineage>
</organism>
<proteinExistence type="predicted"/>
<dbReference type="Proteomes" id="UP000283633">
    <property type="component" value="Unassembled WGS sequence"/>
</dbReference>